<dbReference type="Gene3D" id="2.60.40.10">
    <property type="entry name" value="Immunoglobulins"/>
    <property type="match status" value="1"/>
</dbReference>
<name>A0AAU7DK51_9BACT</name>
<dbReference type="Gene3D" id="1.50.10.140">
    <property type="match status" value="1"/>
</dbReference>
<dbReference type="InterPro" id="IPR013783">
    <property type="entry name" value="Ig-like_fold"/>
</dbReference>
<evidence type="ECO:0000256" key="1">
    <source>
        <dbReference type="SAM" id="SignalP"/>
    </source>
</evidence>
<dbReference type="AlphaFoldDB" id="A0AAU7DK51"/>
<dbReference type="RefSeq" id="WP_348262922.1">
    <property type="nucleotide sequence ID" value="NZ_CP121196.1"/>
</dbReference>
<feature type="domain" description="Glycoamylase-like" evidence="2">
    <location>
        <begin position="500"/>
        <end position="734"/>
    </location>
</feature>
<dbReference type="Gene3D" id="2.60.120.430">
    <property type="entry name" value="Galactose-binding lectin"/>
    <property type="match status" value="1"/>
</dbReference>
<evidence type="ECO:0000313" key="3">
    <source>
        <dbReference type="EMBL" id="XBH17697.1"/>
    </source>
</evidence>
<protein>
    <submittedName>
        <fullName evidence="3">Glucoamylase family protein</fullName>
    </submittedName>
</protein>
<dbReference type="Pfam" id="PF10091">
    <property type="entry name" value="Glycoamylase"/>
    <property type="match status" value="1"/>
</dbReference>
<keyword evidence="1" id="KW-0732">Signal</keyword>
<sequence>MNKFTIRPSRKTRFVPLLSCIAAAILVMPPMHVGAQSDYYRHVIFDNSLNKDGYYFSHAQANGPSFVEQQDGRLPVDAKTFRTPPNAIRIQWQSAPAGGWNAEISVLDFRNRRPGLDGHNLYFSIYTPQPIAAADMPLLVLSTSSEGLQVAEFPASFSTPLNLGKYTGDIPASRWIEVRIPLADIQSASIYNFRPEYTQSLIFYQNRADNIRHTLIVDEIRVADASATHSSFSAPKNLRATGYDRHVELEWTAPDSVGLARYVIYRSEDGNKFTPIGTQIPGIHRYEDFLGKSGVNARYKVAAADWAYHESPQSNEAAAATRELSDDEMLTMMQQACFHYYWEGADPHSGMTRENIPGDERIVATGASGMGIMSLIVGVDRKFITRAEGVERLTKIVDFLEHAQRYHGVWSHYMNGATGKTMPVFGMYDNGGDLVETSFLMQGLLAARQYFHGSDSGEQSLYRRITGLWETVEWDWHRDKPDSDFLYWHWSPQWAFQIHHPLIGFNETMMTYLLAIASPTHGVPASMYYSGWSSQAVMAQQYRQGWSGSTDGNHYGNGHTYYGIKLDVGVGPGGPLFFTHYSFMGLDPHSFHDRFTTSYFENNRNIARINRAYSIANPKHYAGYGPDAWGLTASDGPHGYAAQAPDEADDIGNITPTGALASFPYTPEDSMAALKHYYRDYGDTMWGVYGLRDAINPSANWISPIYMGLNQAPIVVMIENYRTGLVWKNFMANPEITTMLKNLNAATAEQPHL</sequence>
<dbReference type="EMBL" id="CP121196">
    <property type="protein sequence ID" value="XBH17697.1"/>
    <property type="molecule type" value="Genomic_DNA"/>
</dbReference>
<dbReference type="InterPro" id="IPR019282">
    <property type="entry name" value="Glycoamylase-like_cons_dom"/>
</dbReference>
<proteinExistence type="predicted"/>
<gene>
    <name evidence="3" type="ORF">P8935_24420</name>
</gene>
<evidence type="ECO:0000259" key="2">
    <source>
        <dbReference type="Pfam" id="PF10091"/>
    </source>
</evidence>
<organism evidence="3">
    <name type="scientific">Telmatobacter sp. DSM 110680</name>
    <dbReference type="NCBI Taxonomy" id="3036704"/>
    <lineage>
        <taxon>Bacteria</taxon>
        <taxon>Pseudomonadati</taxon>
        <taxon>Acidobacteriota</taxon>
        <taxon>Terriglobia</taxon>
        <taxon>Terriglobales</taxon>
        <taxon>Acidobacteriaceae</taxon>
        <taxon>Telmatobacter</taxon>
    </lineage>
</organism>
<feature type="chain" id="PRO_5043560052" evidence="1">
    <location>
        <begin position="36"/>
        <end position="753"/>
    </location>
</feature>
<accession>A0AAU7DK51</accession>
<feature type="signal peptide" evidence="1">
    <location>
        <begin position="1"/>
        <end position="35"/>
    </location>
</feature>
<reference evidence="3" key="1">
    <citation type="submission" date="2023-03" db="EMBL/GenBank/DDBJ databases">
        <title>Edaphobacter sp.</title>
        <authorList>
            <person name="Huber K.J."/>
            <person name="Papendorf J."/>
            <person name="Pilke C."/>
            <person name="Bunk B."/>
            <person name="Sproeer C."/>
            <person name="Pester M."/>
        </authorList>
    </citation>
    <scope>NUCLEOTIDE SEQUENCE</scope>
    <source>
        <strain evidence="3">DSM 110680</strain>
    </source>
</reference>